<keyword evidence="3" id="KW-1185">Reference proteome</keyword>
<evidence type="ECO:0000256" key="1">
    <source>
        <dbReference type="SAM" id="MobiDB-lite"/>
    </source>
</evidence>
<evidence type="ECO:0000313" key="2">
    <source>
        <dbReference type="EMBL" id="MDC0667361.1"/>
    </source>
</evidence>
<dbReference type="RefSeq" id="WP_271995378.1">
    <property type="nucleotide sequence ID" value="NZ_JAQNDN010000002.1"/>
</dbReference>
<sequence length="926" mass="100671">MGNPAQDITTEDLGFVCDEPKCELASGPLGLTAAEIQARVLALQTKPPPPANEDPDEDETEEEGGDEDEDEGEPEDLESGDDPADPTAIDPLGDGAPCPLCRAAQPPRQGKLLAIANRGIYARVLAAATGLFGLRYWQLVESDSTTGTNRLLDAQRHALGDATKSKATSTFVIGRKLITAVVLKALPFDGHLLRLGNRDADVFEMIVIPAAKGKKERKKKGWARGDAKYGLDHSPPGPTARANPVYVRELQEDLIWLGYFSPSRGNPCPGKFDVFTLGAVLAFKQDLAELYGVSVSPTRISVAPGSVRAGEFHTAIWSQAAFVSPLRIMLDWCSALLGGKKRKGVQRVAAGLARGVKNNLAKAKTAKSFRSYLATLEQRRATLAALADAWPHVAALENVDKPFTPFAPKSASNSVSQLAAVPPGKQPKHADAKALASDAVWSLDEYNARDDNRSYFFTDLRKALGALHGALDEIADARGRIDELTPPAEVAAEWDPVKSATETTLATLNKLLGLVRFWILDSPRQVEAWLAHIAELGTVDQPTAVYLKALREGGKIGPNRRPAYQLQAMTLKDDFGSADTGGKFLRDECTGRPANKSGGKSTTMPEIVALQFFGNESGLTFTHTLAPYNTRAEDKDTRIIKMGADVNAHRRGSFDPVFHVGGDWFVSRGWGVGQATDVNIKLDGVQLRRGLPVLPPGAEAVQHPKPYVDREVSVADAMDRKVLVRYDRSDRRDCTFRNIPDGYYYDCHTCLKRFFDENLRGEGRHGWGSVFVPVGDGIIGDPRKAKRFFVDFERYTPFARGKDGVEDPEAPKRYQRFFNLEPPPVDPNVAAVLRKMDGSTAIRTAAEAVAKAAGVDVDSLVAGVEAHVKARSQLPCSWFQVRFGYTGSGEQAFGSLFDLLDVAGDLDTKNQALIKHIQEASALRRS</sequence>
<feature type="region of interest" description="Disordered" evidence="1">
    <location>
        <begin position="40"/>
        <end position="101"/>
    </location>
</feature>
<reference evidence="2 3" key="1">
    <citation type="submission" date="2022-11" db="EMBL/GenBank/DDBJ databases">
        <title>Minimal conservation of predation-associated metabolite biosynthetic gene clusters underscores biosynthetic potential of Myxococcota including descriptions for ten novel species: Archangium lansinium sp. nov., Myxococcus landrumus sp. nov., Nannocystis bai.</title>
        <authorList>
            <person name="Ahearne A."/>
            <person name="Stevens C."/>
            <person name="Dowd S."/>
        </authorList>
    </citation>
    <scope>NUCLEOTIDE SEQUENCE [LARGE SCALE GENOMIC DNA]</scope>
    <source>
        <strain evidence="2 3">NCELM</strain>
    </source>
</reference>
<protein>
    <submittedName>
        <fullName evidence="2">Uncharacterized protein</fullName>
    </submittedName>
</protein>
<dbReference type="Proteomes" id="UP001217838">
    <property type="component" value="Unassembled WGS sequence"/>
</dbReference>
<name>A0ABT5AZV4_9BACT</name>
<comment type="caution">
    <text evidence="2">The sequence shown here is derived from an EMBL/GenBank/DDBJ whole genome shotgun (WGS) entry which is preliminary data.</text>
</comment>
<organism evidence="2 3">
    <name type="scientific">Nannocystis radixulma</name>
    <dbReference type="NCBI Taxonomy" id="2995305"/>
    <lineage>
        <taxon>Bacteria</taxon>
        <taxon>Pseudomonadati</taxon>
        <taxon>Myxococcota</taxon>
        <taxon>Polyangia</taxon>
        <taxon>Nannocystales</taxon>
        <taxon>Nannocystaceae</taxon>
        <taxon>Nannocystis</taxon>
    </lineage>
</organism>
<feature type="compositionally biased region" description="Acidic residues" evidence="1">
    <location>
        <begin position="53"/>
        <end position="84"/>
    </location>
</feature>
<evidence type="ECO:0000313" key="3">
    <source>
        <dbReference type="Proteomes" id="UP001217838"/>
    </source>
</evidence>
<accession>A0ABT5AZV4</accession>
<dbReference type="EMBL" id="JAQNDN010000002">
    <property type="protein sequence ID" value="MDC0667361.1"/>
    <property type="molecule type" value="Genomic_DNA"/>
</dbReference>
<gene>
    <name evidence="2" type="ORF">POL58_06415</name>
</gene>
<proteinExistence type="predicted"/>